<dbReference type="AlphaFoldDB" id="H2J355"/>
<dbReference type="EMBL" id="CP003257">
    <property type="protein sequence ID" value="AEX84573.1"/>
    <property type="molecule type" value="Genomic_DNA"/>
</dbReference>
<reference evidence="2" key="2">
    <citation type="submission" date="2012-01" db="EMBL/GenBank/DDBJ databases">
        <title>Complete sequence of chromosome of Marinitoga piezophila KA3.</title>
        <authorList>
            <person name="Lucas S."/>
            <person name="Han J."/>
            <person name="Lapidus A."/>
            <person name="Cheng J.-F."/>
            <person name="Goodwin L."/>
            <person name="Pitluck S."/>
            <person name="Peters L."/>
            <person name="Mikhailova N."/>
            <person name="Teshima H."/>
            <person name="Detter J.C."/>
            <person name="Han C."/>
            <person name="Tapia R."/>
            <person name="Land M."/>
            <person name="Hauser L."/>
            <person name="Kyrpides N."/>
            <person name="Ivanova N."/>
            <person name="Pagani I."/>
            <person name="Jebbar M."/>
            <person name="Vannier P."/>
            <person name="Oger P."/>
            <person name="Cario A."/>
            <person name="Bartlett D."/>
            <person name="Noll K.M."/>
            <person name="Woyke T."/>
        </authorList>
    </citation>
    <scope>NUCLEOTIDE SEQUENCE [LARGE SCALE GENOMIC DNA]</scope>
    <source>
        <strain evidence="2">DSM 14283 / JCM 11233 / KA3</strain>
    </source>
</reference>
<dbReference type="HOGENOM" id="CLU_1141504_0_0_0"/>
<dbReference type="Proteomes" id="UP000007161">
    <property type="component" value="Chromosome"/>
</dbReference>
<keyword evidence="2" id="KW-1185">Reference proteome</keyword>
<protein>
    <submittedName>
        <fullName evidence="1">Uncharacterized protein</fullName>
    </submittedName>
</protein>
<name>H2J355_MARPK</name>
<proteinExistence type="predicted"/>
<accession>H2J355</accession>
<evidence type="ECO:0000313" key="2">
    <source>
        <dbReference type="Proteomes" id="UP000007161"/>
    </source>
</evidence>
<evidence type="ECO:0000313" key="1">
    <source>
        <dbReference type="EMBL" id="AEX84573.1"/>
    </source>
</evidence>
<reference evidence="1 2" key="1">
    <citation type="journal article" date="2012" name="J. Bacteriol.">
        <title>Complete Genome Sequence of the Thermophilic, Piezophilic, Heterotrophic Bacterium Marinitoga piezophila KA3.</title>
        <authorList>
            <person name="Lucas S."/>
            <person name="Han J."/>
            <person name="Lapidus A."/>
            <person name="Cheng J.F."/>
            <person name="Goodwin L.A."/>
            <person name="Pitluck S."/>
            <person name="Peters L."/>
            <person name="Mikhailova N."/>
            <person name="Teshima H."/>
            <person name="Detter J.C."/>
            <person name="Han C."/>
            <person name="Tapia R."/>
            <person name="Land M."/>
            <person name="Hauser L."/>
            <person name="Kyrpides N.C."/>
            <person name="Ivanova N."/>
            <person name="Pagani I."/>
            <person name="Vannier P."/>
            <person name="Oger P."/>
            <person name="Bartlett D.H."/>
            <person name="Noll K.M."/>
            <person name="Woyke T."/>
            <person name="Jebbar M."/>
        </authorList>
    </citation>
    <scope>NUCLEOTIDE SEQUENCE [LARGE SCALE GENOMIC DNA]</scope>
    <source>
        <strain evidence="2">DSM 14283 / JCM 11233 / KA3</strain>
    </source>
</reference>
<organism evidence="1 2">
    <name type="scientific">Marinitoga piezophila (strain DSM 14283 / JCM 11233 / KA3)</name>
    <dbReference type="NCBI Taxonomy" id="443254"/>
    <lineage>
        <taxon>Bacteria</taxon>
        <taxon>Thermotogati</taxon>
        <taxon>Thermotogota</taxon>
        <taxon>Thermotogae</taxon>
        <taxon>Petrotogales</taxon>
        <taxon>Petrotogaceae</taxon>
        <taxon>Marinitoga</taxon>
    </lineage>
</organism>
<dbReference type="KEGG" id="mpz:Marpi_0116"/>
<sequence>MFVFYNSEKINKILKDDILKLEKIYKSWYYNTDFLEYKRNIYLIPLNEKKPLLIRDEFAIPIYLMYPVERILWYITHEITEFFILKRYGYIKRWFYEGFAQINGFEMIKNLYSLDKAFEIVNQYYGNSKKINNKKICQLKNWKNAFDIINNIPSDNINDILKTLKYYIFEYHETEIEKENYYYSFLLFYKMGINANIFEKIIKKLENINDHDQLIEILLEVNFNAESKKFAEKFKKTNCTEKY</sequence>
<gene>
    <name evidence="1" type="ordered locus">Marpi_0116</name>
</gene>
<dbReference type="STRING" id="443254.Marpi_0116"/>
<dbReference type="RefSeq" id="WP_014295645.1">
    <property type="nucleotide sequence ID" value="NC_016751.1"/>
</dbReference>